<dbReference type="SUPFAM" id="SSF53335">
    <property type="entry name" value="S-adenosyl-L-methionine-dependent methyltransferases"/>
    <property type="match status" value="1"/>
</dbReference>
<dbReference type="EMBL" id="JAAIUW010000006">
    <property type="protein sequence ID" value="KAF7827712.1"/>
    <property type="molecule type" value="Genomic_DNA"/>
</dbReference>
<dbReference type="InterPro" id="IPR042086">
    <property type="entry name" value="MeTrfase_capping"/>
</dbReference>
<dbReference type="PANTHER" id="PTHR31009">
    <property type="entry name" value="S-ADENOSYL-L-METHIONINE:CARBOXYL METHYLTRANSFERASE FAMILY PROTEIN"/>
    <property type="match status" value="1"/>
</dbReference>
<keyword evidence="6" id="KW-1185">Reference proteome</keyword>
<name>A0A834TUD8_9FABA</name>
<dbReference type="OrthoDB" id="1523883at2759"/>
<dbReference type="GO" id="GO:0032259">
    <property type="term" value="P:methylation"/>
    <property type="evidence" value="ECO:0007669"/>
    <property type="project" value="UniProtKB-KW"/>
</dbReference>
<comment type="caution">
    <text evidence="5">The sequence shown here is derived from an EMBL/GenBank/DDBJ whole genome shotgun (WGS) entry which is preliminary data.</text>
</comment>
<evidence type="ECO:0000256" key="4">
    <source>
        <dbReference type="ARBA" id="ARBA00022842"/>
    </source>
</evidence>
<keyword evidence="3" id="KW-0479">Metal-binding</keyword>
<dbReference type="Proteomes" id="UP000634136">
    <property type="component" value="Unassembled WGS sequence"/>
</dbReference>
<keyword evidence="2 5" id="KW-0808">Transferase</keyword>
<dbReference type="Gene3D" id="3.40.50.150">
    <property type="entry name" value="Vaccinia Virus protein VP39"/>
    <property type="match status" value="1"/>
</dbReference>
<dbReference type="Gene3D" id="1.10.1200.270">
    <property type="entry name" value="Methyltransferase, alpha-helical capping domain"/>
    <property type="match status" value="1"/>
</dbReference>
<dbReference type="InterPro" id="IPR005299">
    <property type="entry name" value="MeTrfase_7"/>
</dbReference>
<keyword evidence="4" id="KW-0460">Magnesium</keyword>
<sequence>MENQSFAMKGGEGPHSYLQNSSLQRNAIEAQKKVIEEAIANNFNPIITHTQNPTNLICIADLGCSTGPNTFIAIQTIIQAIQSHYVPNITMANRDNMNLDRKFYKLFPSNKTLEFLVFFNDQVSNDFNTLFKNLPNYNLNNKTYFACGVPGSFHGRLFPKQTLHFVHSSASLNWLSNVPKEIMDRRSSAWNKGRIHCINAPKQVREAYEAQFKEDFESFLDARAQEVVGNGLMALQIPTTPDIIVESSDIDPSTVFELLGSSLMDMAKAGMISEEKVDSFNLPLFFSPIKGVKQIVERNEFFSIETMEALDLENFYAFPNANIFVSIFRAALEDLIEKHFGGAIIDDLFDRFTQKVLEFPEILNPNKFKLVMLFVLLKRKM</sequence>
<evidence type="ECO:0000313" key="5">
    <source>
        <dbReference type="EMBL" id="KAF7827712.1"/>
    </source>
</evidence>
<dbReference type="InterPro" id="IPR029063">
    <property type="entry name" value="SAM-dependent_MTases_sf"/>
</dbReference>
<evidence type="ECO:0000256" key="1">
    <source>
        <dbReference type="ARBA" id="ARBA00022603"/>
    </source>
</evidence>
<evidence type="ECO:0000256" key="3">
    <source>
        <dbReference type="ARBA" id="ARBA00022723"/>
    </source>
</evidence>
<dbReference type="GO" id="GO:0046872">
    <property type="term" value="F:metal ion binding"/>
    <property type="evidence" value="ECO:0007669"/>
    <property type="project" value="UniProtKB-KW"/>
</dbReference>
<dbReference type="Pfam" id="PF03492">
    <property type="entry name" value="Methyltransf_7"/>
    <property type="match status" value="1"/>
</dbReference>
<organism evidence="5 6">
    <name type="scientific">Senna tora</name>
    <dbReference type="NCBI Taxonomy" id="362788"/>
    <lineage>
        <taxon>Eukaryota</taxon>
        <taxon>Viridiplantae</taxon>
        <taxon>Streptophyta</taxon>
        <taxon>Embryophyta</taxon>
        <taxon>Tracheophyta</taxon>
        <taxon>Spermatophyta</taxon>
        <taxon>Magnoliopsida</taxon>
        <taxon>eudicotyledons</taxon>
        <taxon>Gunneridae</taxon>
        <taxon>Pentapetalae</taxon>
        <taxon>rosids</taxon>
        <taxon>fabids</taxon>
        <taxon>Fabales</taxon>
        <taxon>Fabaceae</taxon>
        <taxon>Caesalpinioideae</taxon>
        <taxon>Cassia clade</taxon>
        <taxon>Senna</taxon>
    </lineage>
</organism>
<dbReference type="AlphaFoldDB" id="A0A834TUD8"/>
<proteinExistence type="predicted"/>
<keyword evidence="1 5" id="KW-0489">Methyltransferase</keyword>
<reference evidence="5" key="1">
    <citation type="submission" date="2020-09" db="EMBL/GenBank/DDBJ databases">
        <title>Genome-Enabled Discovery of Anthraquinone Biosynthesis in Senna tora.</title>
        <authorList>
            <person name="Kang S.-H."/>
            <person name="Pandey R.P."/>
            <person name="Lee C.-M."/>
            <person name="Sim J.-S."/>
            <person name="Jeong J.-T."/>
            <person name="Choi B.-S."/>
            <person name="Jung M."/>
            <person name="Ginzburg D."/>
            <person name="Zhao K."/>
            <person name="Won S.Y."/>
            <person name="Oh T.-J."/>
            <person name="Yu Y."/>
            <person name="Kim N.-H."/>
            <person name="Lee O.R."/>
            <person name="Lee T.-H."/>
            <person name="Bashyal P."/>
            <person name="Kim T.-S."/>
            <person name="Lee W.-H."/>
            <person name="Kawkins C."/>
            <person name="Kim C.-K."/>
            <person name="Kim J.S."/>
            <person name="Ahn B.O."/>
            <person name="Rhee S.Y."/>
            <person name="Sohng J.K."/>
        </authorList>
    </citation>
    <scope>NUCLEOTIDE SEQUENCE</scope>
    <source>
        <tissue evidence="5">Leaf</tissue>
    </source>
</reference>
<accession>A0A834TUD8</accession>
<evidence type="ECO:0000256" key="2">
    <source>
        <dbReference type="ARBA" id="ARBA00022679"/>
    </source>
</evidence>
<gene>
    <name evidence="5" type="ORF">G2W53_018876</name>
</gene>
<dbReference type="GO" id="GO:0008168">
    <property type="term" value="F:methyltransferase activity"/>
    <property type="evidence" value="ECO:0007669"/>
    <property type="project" value="UniProtKB-KW"/>
</dbReference>
<evidence type="ECO:0000313" key="6">
    <source>
        <dbReference type="Proteomes" id="UP000634136"/>
    </source>
</evidence>
<protein>
    <submittedName>
        <fullName evidence="5">Putative S-adenosylmethionine-dependent methyltransferase At5g37990</fullName>
    </submittedName>
</protein>